<organism evidence="1 2">
    <name type="scientific">Capnocytophaga ochracea</name>
    <dbReference type="NCBI Taxonomy" id="1018"/>
    <lineage>
        <taxon>Bacteria</taxon>
        <taxon>Pseudomonadati</taxon>
        <taxon>Bacteroidota</taxon>
        <taxon>Flavobacteriia</taxon>
        <taxon>Flavobacteriales</taxon>
        <taxon>Flavobacteriaceae</taxon>
        <taxon>Capnocytophaga</taxon>
    </lineage>
</organism>
<evidence type="ECO:0000313" key="1">
    <source>
        <dbReference type="EMBL" id="SQA78446.1"/>
    </source>
</evidence>
<accession>A0A2X2RB64</accession>
<dbReference type="AlphaFoldDB" id="A0A2X2RB64"/>
<dbReference type="EMBL" id="UARG01000017">
    <property type="protein sequence ID" value="SQA78446.1"/>
    <property type="molecule type" value="Genomic_DNA"/>
</dbReference>
<reference evidence="1 2" key="1">
    <citation type="submission" date="2018-06" db="EMBL/GenBank/DDBJ databases">
        <authorList>
            <consortium name="Pathogen Informatics"/>
            <person name="Doyle S."/>
        </authorList>
    </citation>
    <scope>NUCLEOTIDE SEQUENCE [LARGE SCALE GENOMIC DNA]</scope>
    <source>
        <strain evidence="1 2">NCTC11546</strain>
    </source>
</reference>
<name>A0A2X2RB64_CAPOC</name>
<protein>
    <submittedName>
        <fullName evidence="1">Uncharacterized protein</fullName>
    </submittedName>
</protein>
<dbReference type="PROSITE" id="PS51257">
    <property type="entry name" value="PROKAR_LIPOPROTEIN"/>
    <property type="match status" value="1"/>
</dbReference>
<sequence>MKKYLFIMSLVIASISCSKSEDKAVKEEVPKVISDTFSATIKDGFTGENGEELILHKSLKNILVGDYIPYTLTIKEKEISSEGNYVLIPTKTSDKNHQSLQVDYEMYLENDKGEKEKVGWPHIELRKAGKYKFYIKPLVPGTFKIPFILLKKHEGKKAEQTTFPTINFNVVKILLMNKKLTRFYNIGDKPMSSFNSIYYFQVDDGDEETDIYLSPKEKATQTFAIKYNNSNTPTFSGDLRAGEKYTFDFHFYSYDFATITIVQKREGEEELRIEYLNIPVEKRNEDHFERHFF</sequence>
<dbReference type="Proteomes" id="UP000249891">
    <property type="component" value="Unassembled WGS sequence"/>
</dbReference>
<evidence type="ECO:0000313" key="2">
    <source>
        <dbReference type="Proteomes" id="UP000249891"/>
    </source>
</evidence>
<gene>
    <name evidence="1" type="ORF">NCTC11546_01677</name>
</gene>
<proteinExistence type="predicted"/>
<dbReference type="RefSeq" id="WP_128091579.1">
    <property type="nucleotide sequence ID" value="NZ_UARG01000017.1"/>
</dbReference>